<dbReference type="AlphaFoldDB" id="A0A3N4ITN1"/>
<dbReference type="OrthoDB" id="4223572at2759"/>
<keyword evidence="2" id="KW-1185">Reference proteome</keyword>
<proteinExistence type="predicted"/>
<sequence length="570" mass="62535">MVGEPGRGNSGALQQYRMQLNNVFGEGVKSVMGVSRGMERVSQVCLSAKRDFSDAFQLLSDEEAPQSHLQPVFENLENFAEECRRGPSESRLNFEKSFRLARDLLASVCSNSDSKCLETVDQVFSLASASIDTNKQNECLKRMEEIVQKCKKDYAECIENFPEESSPLASIIIQGLTAAVRNAALVTVGPTAHLLRAQLLSDSSPLLSMSKLEELSKGQEAALSQLRSIFASDLPFENNDQALLEVPNINAYITCLQLLISEASSNVPELAQSNLSSNVSKIQASLQRKQQGLTPDSNGLASQIVSHALTNSLSVAAEVVDAIESGTYHERDSETVKDWSSHLLACINATGQLRQISVSMPGNSPNRTTSLQAPREGGSRVNTLTSFVQAATLKLSAAKEASRATLKALDNDTQQTAEFKQNLKKIQADLSSIRPQDTSQETLKRLLLQYIGVLTLYIHRFNQLDHLFGRSKASIKVINHVILGTLDNGSGSSKYKTFLRDILFQLCIQVYASFDVAQTLANGYLAIDKTVNREGQYILQECNMPGRGERALHMLIRNVSCCHRTPNAVN</sequence>
<dbReference type="EMBL" id="ML119656">
    <property type="protein sequence ID" value="RPA84974.1"/>
    <property type="molecule type" value="Genomic_DNA"/>
</dbReference>
<organism evidence="1 2">
    <name type="scientific">Ascobolus immersus RN42</name>
    <dbReference type="NCBI Taxonomy" id="1160509"/>
    <lineage>
        <taxon>Eukaryota</taxon>
        <taxon>Fungi</taxon>
        <taxon>Dikarya</taxon>
        <taxon>Ascomycota</taxon>
        <taxon>Pezizomycotina</taxon>
        <taxon>Pezizomycetes</taxon>
        <taxon>Pezizales</taxon>
        <taxon>Ascobolaceae</taxon>
        <taxon>Ascobolus</taxon>
    </lineage>
</organism>
<evidence type="ECO:0000313" key="1">
    <source>
        <dbReference type="EMBL" id="RPA84974.1"/>
    </source>
</evidence>
<gene>
    <name evidence="1" type="ORF">BJ508DRAFT_20768</name>
</gene>
<reference evidence="1 2" key="1">
    <citation type="journal article" date="2018" name="Nat. Ecol. Evol.">
        <title>Pezizomycetes genomes reveal the molecular basis of ectomycorrhizal truffle lifestyle.</title>
        <authorList>
            <person name="Murat C."/>
            <person name="Payen T."/>
            <person name="Noel B."/>
            <person name="Kuo A."/>
            <person name="Morin E."/>
            <person name="Chen J."/>
            <person name="Kohler A."/>
            <person name="Krizsan K."/>
            <person name="Balestrini R."/>
            <person name="Da Silva C."/>
            <person name="Montanini B."/>
            <person name="Hainaut M."/>
            <person name="Levati E."/>
            <person name="Barry K.W."/>
            <person name="Belfiori B."/>
            <person name="Cichocki N."/>
            <person name="Clum A."/>
            <person name="Dockter R.B."/>
            <person name="Fauchery L."/>
            <person name="Guy J."/>
            <person name="Iotti M."/>
            <person name="Le Tacon F."/>
            <person name="Lindquist E.A."/>
            <person name="Lipzen A."/>
            <person name="Malagnac F."/>
            <person name="Mello A."/>
            <person name="Molinier V."/>
            <person name="Miyauchi S."/>
            <person name="Poulain J."/>
            <person name="Riccioni C."/>
            <person name="Rubini A."/>
            <person name="Sitrit Y."/>
            <person name="Splivallo R."/>
            <person name="Traeger S."/>
            <person name="Wang M."/>
            <person name="Zifcakova L."/>
            <person name="Wipf D."/>
            <person name="Zambonelli A."/>
            <person name="Paolocci F."/>
            <person name="Nowrousian M."/>
            <person name="Ottonello S."/>
            <person name="Baldrian P."/>
            <person name="Spatafora J.W."/>
            <person name="Henrissat B."/>
            <person name="Nagy L.G."/>
            <person name="Aury J.M."/>
            <person name="Wincker P."/>
            <person name="Grigoriev I.V."/>
            <person name="Bonfante P."/>
            <person name="Martin F.M."/>
        </authorList>
    </citation>
    <scope>NUCLEOTIDE SEQUENCE [LARGE SCALE GENOMIC DNA]</scope>
    <source>
        <strain evidence="1 2">RN42</strain>
    </source>
</reference>
<accession>A0A3N4ITN1</accession>
<name>A0A3N4ITN1_ASCIM</name>
<evidence type="ECO:0000313" key="2">
    <source>
        <dbReference type="Proteomes" id="UP000275078"/>
    </source>
</evidence>
<dbReference type="Proteomes" id="UP000275078">
    <property type="component" value="Unassembled WGS sequence"/>
</dbReference>
<protein>
    <submittedName>
        <fullName evidence="1">Uncharacterized protein</fullName>
    </submittedName>
</protein>
<dbReference type="STRING" id="1160509.A0A3N4ITN1"/>